<evidence type="ECO:0000256" key="4">
    <source>
        <dbReference type="ARBA" id="ARBA00022801"/>
    </source>
</evidence>
<dbReference type="InterPro" id="IPR017853">
    <property type="entry name" value="GH"/>
</dbReference>
<comment type="similarity">
    <text evidence="2">Belongs to the glycosyl hydrolase 2 family.</text>
</comment>
<dbReference type="InterPro" id="IPR006103">
    <property type="entry name" value="Glyco_hydro_2_cat"/>
</dbReference>
<name>A0A427YA18_9TREE</name>
<evidence type="ECO:0000256" key="5">
    <source>
        <dbReference type="ARBA" id="ARBA00023295"/>
    </source>
</evidence>
<dbReference type="Pfam" id="PF02929">
    <property type="entry name" value="Bgal_small_N"/>
    <property type="match status" value="1"/>
</dbReference>
<evidence type="ECO:0000256" key="1">
    <source>
        <dbReference type="ARBA" id="ARBA00001412"/>
    </source>
</evidence>
<evidence type="ECO:0000259" key="7">
    <source>
        <dbReference type="SMART" id="SM01038"/>
    </source>
</evidence>
<dbReference type="SUPFAM" id="SSF51445">
    <property type="entry name" value="(Trans)glycosidases"/>
    <property type="match status" value="1"/>
</dbReference>
<dbReference type="GO" id="GO:0009341">
    <property type="term" value="C:beta-galactosidase complex"/>
    <property type="evidence" value="ECO:0007669"/>
    <property type="project" value="InterPro"/>
</dbReference>
<dbReference type="OrthoDB" id="408320at2759"/>
<dbReference type="GO" id="GO:0030246">
    <property type="term" value="F:carbohydrate binding"/>
    <property type="evidence" value="ECO:0007669"/>
    <property type="project" value="InterPro"/>
</dbReference>
<accession>A0A427YA18</accession>
<dbReference type="InterPro" id="IPR011013">
    <property type="entry name" value="Gal_mutarotase_sf_dom"/>
</dbReference>
<keyword evidence="9" id="KW-1185">Reference proteome</keyword>
<dbReference type="InterPro" id="IPR023230">
    <property type="entry name" value="Glyco_hydro_2_CS"/>
</dbReference>
<dbReference type="Pfam" id="PF16353">
    <property type="entry name" value="LacZ_4"/>
    <property type="match status" value="1"/>
</dbReference>
<dbReference type="GeneID" id="39584895"/>
<dbReference type="Proteomes" id="UP000279236">
    <property type="component" value="Unassembled WGS sequence"/>
</dbReference>
<dbReference type="InterPro" id="IPR050347">
    <property type="entry name" value="Bact_Beta-galactosidase"/>
</dbReference>
<dbReference type="InterPro" id="IPR004199">
    <property type="entry name" value="B-gal_small/dom_5"/>
</dbReference>
<dbReference type="InterPro" id="IPR014718">
    <property type="entry name" value="GH-type_carb-bd"/>
</dbReference>
<dbReference type="PROSITE" id="PS00719">
    <property type="entry name" value="GLYCOSYL_HYDROL_F2_1"/>
    <property type="match status" value="1"/>
</dbReference>
<dbReference type="PANTHER" id="PTHR46323:SF2">
    <property type="entry name" value="BETA-GALACTOSIDASE"/>
    <property type="match status" value="1"/>
</dbReference>
<dbReference type="Gene3D" id="2.60.120.260">
    <property type="entry name" value="Galactose-binding domain-like"/>
    <property type="match status" value="1"/>
</dbReference>
<dbReference type="Gene3D" id="3.20.20.80">
    <property type="entry name" value="Glycosidases"/>
    <property type="match status" value="1"/>
</dbReference>
<dbReference type="Gene3D" id="2.60.40.10">
    <property type="entry name" value="Immunoglobulins"/>
    <property type="match status" value="2"/>
</dbReference>
<proteinExistence type="inferred from homology"/>
<dbReference type="InterPro" id="IPR036156">
    <property type="entry name" value="Beta-gal/glucu_dom_sf"/>
</dbReference>
<protein>
    <recommendedName>
        <fullName evidence="3">beta-galactosidase</fullName>
        <ecNumber evidence="3">3.2.1.23</ecNumber>
    </recommendedName>
    <alternativeName>
        <fullName evidence="6">Lactase</fullName>
    </alternativeName>
</protein>
<feature type="domain" description="Beta galactosidase small chain/" evidence="7">
    <location>
        <begin position="698"/>
        <end position="966"/>
    </location>
</feature>
<organism evidence="8 9">
    <name type="scientific">Apiotrichum porosum</name>
    <dbReference type="NCBI Taxonomy" id="105984"/>
    <lineage>
        <taxon>Eukaryota</taxon>
        <taxon>Fungi</taxon>
        <taxon>Dikarya</taxon>
        <taxon>Basidiomycota</taxon>
        <taxon>Agaricomycotina</taxon>
        <taxon>Tremellomycetes</taxon>
        <taxon>Trichosporonales</taxon>
        <taxon>Trichosporonaceae</taxon>
        <taxon>Apiotrichum</taxon>
    </lineage>
</organism>
<evidence type="ECO:0000256" key="2">
    <source>
        <dbReference type="ARBA" id="ARBA00007401"/>
    </source>
</evidence>
<evidence type="ECO:0000313" key="9">
    <source>
        <dbReference type="Proteomes" id="UP000279236"/>
    </source>
</evidence>
<dbReference type="InterPro" id="IPR013783">
    <property type="entry name" value="Ig-like_fold"/>
</dbReference>
<dbReference type="SUPFAM" id="SSF49303">
    <property type="entry name" value="beta-Galactosidase/glucuronidase domain"/>
    <property type="match status" value="2"/>
</dbReference>
<dbReference type="EC" id="3.2.1.23" evidence="3"/>
<dbReference type="PANTHER" id="PTHR46323">
    <property type="entry name" value="BETA-GALACTOSIDASE"/>
    <property type="match status" value="1"/>
</dbReference>
<dbReference type="Gene3D" id="2.70.98.10">
    <property type="match status" value="1"/>
</dbReference>
<dbReference type="STRING" id="105984.A0A427YA18"/>
<dbReference type="Pfam" id="PF02836">
    <property type="entry name" value="Glyco_hydro_2_C"/>
    <property type="match status" value="1"/>
</dbReference>
<dbReference type="SUPFAM" id="SSF74650">
    <property type="entry name" value="Galactose mutarotase-like"/>
    <property type="match status" value="1"/>
</dbReference>
<dbReference type="SMART" id="SM01038">
    <property type="entry name" value="Bgal_small_N"/>
    <property type="match status" value="1"/>
</dbReference>
<dbReference type="InterPro" id="IPR006104">
    <property type="entry name" value="Glyco_hydro_2_N"/>
</dbReference>
<dbReference type="EMBL" id="RSCE01000001">
    <property type="protein sequence ID" value="RSH87834.1"/>
    <property type="molecule type" value="Genomic_DNA"/>
</dbReference>
<comment type="caution">
    <text evidence="8">The sequence shown here is derived from an EMBL/GenBank/DDBJ whole genome shotgun (WGS) entry which is preliminary data.</text>
</comment>
<dbReference type="GO" id="GO:0004565">
    <property type="term" value="F:beta-galactosidase activity"/>
    <property type="evidence" value="ECO:0007669"/>
    <property type="project" value="UniProtKB-EC"/>
</dbReference>
<keyword evidence="5" id="KW-0326">Glycosidase</keyword>
<dbReference type="SUPFAM" id="SSF49785">
    <property type="entry name" value="Galactose-binding domain-like"/>
    <property type="match status" value="1"/>
</dbReference>
<dbReference type="InterPro" id="IPR032312">
    <property type="entry name" value="LacZ_4"/>
</dbReference>
<dbReference type="RefSeq" id="XP_028480042.1">
    <property type="nucleotide sequence ID" value="XM_028616185.1"/>
</dbReference>
<dbReference type="InterPro" id="IPR006101">
    <property type="entry name" value="Glyco_hydro_2"/>
</dbReference>
<comment type="catalytic activity">
    <reaction evidence="1">
        <text>Hydrolysis of terminal non-reducing beta-D-galactose residues in beta-D-galactosides.</text>
        <dbReference type="EC" id="3.2.1.23"/>
    </reaction>
</comment>
<evidence type="ECO:0000256" key="6">
    <source>
        <dbReference type="ARBA" id="ARBA00032230"/>
    </source>
</evidence>
<evidence type="ECO:0000256" key="3">
    <source>
        <dbReference type="ARBA" id="ARBA00012756"/>
    </source>
</evidence>
<reference evidence="8 9" key="1">
    <citation type="submission" date="2018-11" db="EMBL/GenBank/DDBJ databases">
        <title>Genome sequence of Apiotrichum porosum DSM 27194.</title>
        <authorList>
            <person name="Aliyu H."/>
            <person name="Gorte O."/>
            <person name="Ochsenreither K."/>
        </authorList>
    </citation>
    <scope>NUCLEOTIDE SEQUENCE [LARGE SCALE GENOMIC DNA]</scope>
    <source>
        <strain evidence="8 9">DSM 27194</strain>
    </source>
</reference>
<dbReference type="AlphaFoldDB" id="A0A427YA18"/>
<dbReference type="InterPro" id="IPR023232">
    <property type="entry name" value="Glyco_hydro_2_AS"/>
</dbReference>
<evidence type="ECO:0000313" key="8">
    <source>
        <dbReference type="EMBL" id="RSH87834.1"/>
    </source>
</evidence>
<dbReference type="InterPro" id="IPR008979">
    <property type="entry name" value="Galactose-bd-like_sf"/>
</dbReference>
<dbReference type="PROSITE" id="PS00608">
    <property type="entry name" value="GLYCOSYL_HYDROL_F2_2"/>
    <property type="match status" value="1"/>
</dbReference>
<dbReference type="FunFam" id="3.20.20.80:FF:000018">
    <property type="entry name" value="Beta-galactosidase"/>
    <property type="match status" value="1"/>
</dbReference>
<dbReference type="GO" id="GO:0005990">
    <property type="term" value="P:lactose catabolic process"/>
    <property type="evidence" value="ECO:0007669"/>
    <property type="project" value="TreeGrafter"/>
</dbReference>
<gene>
    <name evidence="8" type="primary">LAC4</name>
    <name evidence="8" type="ORF">EHS24_000352</name>
</gene>
<dbReference type="Pfam" id="PF02837">
    <property type="entry name" value="Glyco_hydro_2_N"/>
    <property type="match status" value="1"/>
</dbReference>
<sequence length="969" mass="107647">MPRRQPLEHETLQPWTGALPPRAWQESDAVRVLLNDNWKFRLSATAAVSDAFAASTFDDKSWDKIPVPSHWNLQDGKYGLPAYQNIKFPFPVDAPYVPAENPTGDYRYEFDLGSWSKEGSTVLRFDGVESWCKVWLNGVLLGTSSGSRLPVEFDITKTLAPHNVLAVRVHQWSAATYIEDQDQWWLPGIFRDVTVIHRPVGSVKDHFVHQSYDHVSGAGTLKVDCDPAGRVLVPELGIDMATGESITLPVEPWSAEVPRLYEGELVTSGERVPLKIGFRTVVIEDKVIKVNGRRVLFRGVNRHEFHPDHGRALDNETMLADVLLMKRHNINAVRTSHYPPHPHFLDLCDLYGLWVVDEGDMESHGFELCTPKWNNNPIDDPDWEAALVNRTERMVERDKNHPSIVIWSLGNEAGMGCNIGAMTQWIRDRDTSRPIHYERDLETKYVDIYSEMYLDHQAVEAIGKDIETDRADLKVSQRHRDAPYFLCEYAHAMGNGPGGLTEYMELFEKHPRTQGGFVWEWIDHGMPKRENGQTYYAYGGDFGEEIHDANFCCDGLVFPDRKPSPGLIEYAKVIEPVVITSEAEGKITIRNRNDFADLSAYSFTWRLETGGKVVAEGKLEVPHVAAGETVTVPVPSAQPAADASEESFWVVSATLAKPTLWADAGHEVAWGQFAAAKAVAVSATSTGTSPIVTEDKITLGPATFSPNGTLLSIGDLAVTDGAQLQVYRAETDNDWRYDERFVDLTPGGAWRREGFNRLHHEPEAVEVTEDAVVVSTRVAAASHDRTLATTYRWTAGPHGLRLDLTVDPEGDWSGLVLPRLGVTLGLPKSLANVEWYGAGPGEAYPDTCRAAKVGKYALSIDDMQTPYVFPQENGSRMDVRWAHVTGSDGSGLSVRGEGGVFALTARRWTTEQLYAARHTIDLVPGPNVWLDLDVGHNGVGTLACGPGVLPQHQLLPKHTEFSVVFKSIP</sequence>
<keyword evidence="4" id="KW-0378">Hydrolase</keyword>
<dbReference type="PRINTS" id="PR00132">
    <property type="entry name" value="GLHYDRLASE2"/>
</dbReference>